<proteinExistence type="predicted"/>
<dbReference type="RefSeq" id="WP_170036388.1">
    <property type="nucleotide sequence ID" value="NZ_JABDTL010000002.1"/>
</dbReference>
<name>A0A841H7Z6_9BACT</name>
<feature type="compositionally biased region" description="Basic and acidic residues" evidence="1">
    <location>
        <begin position="8"/>
        <end position="18"/>
    </location>
</feature>
<accession>A0A841H7Z6</accession>
<evidence type="ECO:0000256" key="1">
    <source>
        <dbReference type="SAM" id="MobiDB-lite"/>
    </source>
</evidence>
<dbReference type="EMBL" id="JACHIA010000036">
    <property type="protein sequence ID" value="MBB6074022.1"/>
    <property type="molecule type" value="Genomic_DNA"/>
</dbReference>
<dbReference type="Proteomes" id="UP000582837">
    <property type="component" value="Unassembled WGS sequence"/>
</dbReference>
<organism evidence="2 3">
    <name type="scientific">Longimicrobium terrae</name>
    <dbReference type="NCBI Taxonomy" id="1639882"/>
    <lineage>
        <taxon>Bacteria</taxon>
        <taxon>Pseudomonadati</taxon>
        <taxon>Gemmatimonadota</taxon>
        <taxon>Longimicrobiia</taxon>
        <taxon>Longimicrobiales</taxon>
        <taxon>Longimicrobiaceae</taxon>
        <taxon>Longimicrobium</taxon>
    </lineage>
</organism>
<evidence type="ECO:0000313" key="3">
    <source>
        <dbReference type="Proteomes" id="UP000582837"/>
    </source>
</evidence>
<gene>
    <name evidence="2" type="ORF">HNQ61_005703</name>
</gene>
<reference evidence="2 3" key="1">
    <citation type="submission" date="2020-08" db="EMBL/GenBank/DDBJ databases">
        <title>Genomic Encyclopedia of Type Strains, Phase IV (KMG-IV): sequencing the most valuable type-strain genomes for metagenomic binning, comparative biology and taxonomic classification.</title>
        <authorList>
            <person name="Goeker M."/>
        </authorList>
    </citation>
    <scope>NUCLEOTIDE SEQUENCE [LARGE SCALE GENOMIC DNA]</scope>
    <source>
        <strain evidence="2 3">DSM 29007</strain>
    </source>
</reference>
<evidence type="ECO:0000313" key="2">
    <source>
        <dbReference type="EMBL" id="MBB6074022.1"/>
    </source>
</evidence>
<feature type="region of interest" description="Disordered" evidence="1">
    <location>
        <begin position="1"/>
        <end position="24"/>
    </location>
</feature>
<protein>
    <submittedName>
        <fullName evidence="2">Uncharacterized protein</fullName>
    </submittedName>
</protein>
<comment type="caution">
    <text evidence="2">The sequence shown here is derived from an EMBL/GenBank/DDBJ whole genome shotgun (WGS) entry which is preliminary data.</text>
</comment>
<dbReference type="AlphaFoldDB" id="A0A841H7Z6"/>
<keyword evidence="3" id="KW-1185">Reference proteome</keyword>
<sequence length="128" mass="14480">MTQPHRPASHEHIHEAGAGDRLPAGSAFPLHRLQRSARCIARLEEFRVAHQERVIRREARLTAGEMEDQDRRTEAEQAEAAREGLIIDSWVVDEAEFMLRDGWTEAQLLDSGFTSEVLDRALQRIAAG</sequence>